<keyword evidence="3" id="KW-0378">Hydrolase</keyword>
<keyword evidence="2" id="KW-0479">Metal-binding</keyword>
<protein>
    <submittedName>
        <fullName evidence="7">JAB domain-containing protein</fullName>
    </submittedName>
</protein>
<dbReference type="Pfam" id="PF04002">
    <property type="entry name" value="RadC"/>
    <property type="match status" value="1"/>
</dbReference>
<feature type="domain" description="MPN" evidence="6">
    <location>
        <begin position="37"/>
        <end position="160"/>
    </location>
</feature>
<keyword evidence="1" id="KW-0645">Protease</keyword>
<sequence>MPELTQHYDFSPADRRLIARAIKTVEKQFMAAENAPCFTSPAHILDYLRLRLWEQDREHFLVLFLNNQHKLMVAETLFSGDISSVEVSPRIIARKCLLHNSPAIVLAHNHPSGNTLPSGADRHITDRVVQCLNLFNIRVLDHIIIGSGNEYWSFAEHRQI</sequence>
<dbReference type="InterPro" id="IPR020891">
    <property type="entry name" value="UPF0758_CS"/>
</dbReference>
<evidence type="ECO:0000256" key="5">
    <source>
        <dbReference type="ARBA" id="ARBA00023049"/>
    </source>
</evidence>
<organism evidence="7">
    <name type="scientific">Salmonella enterica</name>
    <name type="common">Salmonella choleraesuis</name>
    <dbReference type="NCBI Taxonomy" id="28901"/>
    <lineage>
        <taxon>Bacteria</taxon>
        <taxon>Pseudomonadati</taxon>
        <taxon>Pseudomonadota</taxon>
        <taxon>Gammaproteobacteria</taxon>
        <taxon>Enterobacterales</taxon>
        <taxon>Enterobacteriaceae</taxon>
        <taxon>Salmonella</taxon>
    </lineage>
</organism>
<dbReference type="InterPro" id="IPR001405">
    <property type="entry name" value="UPF0758"/>
</dbReference>
<reference evidence="7" key="2">
    <citation type="submission" date="2020-02" db="EMBL/GenBank/DDBJ databases">
        <authorList>
            <consortium name="NCBI Pathogen Detection Project"/>
        </authorList>
    </citation>
    <scope>NUCLEOTIDE SEQUENCE</scope>
    <source>
        <strain evidence="7">MA.CK_94/00001630</strain>
    </source>
</reference>
<dbReference type="InterPro" id="IPR025657">
    <property type="entry name" value="RadC_JAB"/>
</dbReference>
<keyword evidence="4" id="KW-0862">Zinc</keyword>
<keyword evidence="5" id="KW-0482">Metalloprotease</keyword>
<name>A0A759YMS0_SALER</name>
<dbReference type="PROSITE" id="PS01302">
    <property type="entry name" value="UPF0758"/>
    <property type="match status" value="1"/>
</dbReference>
<dbReference type="PANTHER" id="PTHR30471">
    <property type="entry name" value="DNA REPAIR PROTEIN RADC"/>
    <property type="match status" value="1"/>
</dbReference>
<accession>A0A759YMS0</accession>
<dbReference type="CDD" id="cd08071">
    <property type="entry name" value="MPN_DUF2466"/>
    <property type="match status" value="1"/>
</dbReference>
<proteinExistence type="predicted"/>
<dbReference type="AlphaFoldDB" id="A0A759YMS0"/>
<evidence type="ECO:0000256" key="4">
    <source>
        <dbReference type="ARBA" id="ARBA00022833"/>
    </source>
</evidence>
<dbReference type="Gene3D" id="3.40.140.10">
    <property type="entry name" value="Cytidine Deaminase, domain 2"/>
    <property type="match status" value="1"/>
</dbReference>
<dbReference type="GO" id="GO:0006508">
    <property type="term" value="P:proteolysis"/>
    <property type="evidence" value="ECO:0007669"/>
    <property type="project" value="UniProtKB-KW"/>
</dbReference>
<evidence type="ECO:0000256" key="2">
    <source>
        <dbReference type="ARBA" id="ARBA00022723"/>
    </source>
</evidence>
<dbReference type="EMBL" id="DAAXRP010000026">
    <property type="protein sequence ID" value="HAG2284635.1"/>
    <property type="molecule type" value="Genomic_DNA"/>
</dbReference>
<dbReference type="GO" id="GO:0008237">
    <property type="term" value="F:metallopeptidase activity"/>
    <property type="evidence" value="ECO:0007669"/>
    <property type="project" value="UniProtKB-KW"/>
</dbReference>
<evidence type="ECO:0000259" key="6">
    <source>
        <dbReference type="PROSITE" id="PS50249"/>
    </source>
</evidence>
<reference evidence="7" key="1">
    <citation type="journal article" date="2018" name="Genome Biol.">
        <title>SKESA: strategic k-mer extension for scrupulous assemblies.</title>
        <authorList>
            <person name="Souvorov A."/>
            <person name="Agarwala R."/>
            <person name="Lipman D.J."/>
        </authorList>
    </citation>
    <scope>NUCLEOTIDE SEQUENCE</scope>
    <source>
        <strain evidence="7">MA.CK_94/00001630</strain>
    </source>
</reference>
<gene>
    <name evidence="7" type="ORF">G8W61_005025</name>
</gene>
<evidence type="ECO:0000256" key="3">
    <source>
        <dbReference type="ARBA" id="ARBA00022801"/>
    </source>
</evidence>
<dbReference type="PANTHER" id="PTHR30471:SF3">
    <property type="entry name" value="UPF0758 PROTEIN YEES-RELATED"/>
    <property type="match status" value="1"/>
</dbReference>
<dbReference type="InterPro" id="IPR037518">
    <property type="entry name" value="MPN"/>
</dbReference>
<evidence type="ECO:0000313" key="7">
    <source>
        <dbReference type="EMBL" id="HAG2284635.1"/>
    </source>
</evidence>
<comment type="caution">
    <text evidence="7">The sequence shown here is derived from an EMBL/GenBank/DDBJ whole genome shotgun (WGS) entry which is preliminary data.</text>
</comment>
<evidence type="ECO:0000256" key="1">
    <source>
        <dbReference type="ARBA" id="ARBA00022670"/>
    </source>
</evidence>
<dbReference type="GO" id="GO:0046872">
    <property type="term" value="F:metal ion binding"/>
    <property type="evidence" value="ECO:0007669"/>
    <property type="project" value="UniProtKB-KW"/>
</dbReference>
<dbReference type="PROSITE" id="PS50249">
    <property type="entry name" value="MPN"/>
    <property type="match status" value="1"/>
</dbReference>